<dbReference type="EMBL" id="NJBO01000021">
    <property type="protein sequence ID" value="TKJ39899.1"/>
    <property type="molecule type" value="Genomic_DNA"/>
</dbReference>
<gene>
    <name evidence="2" type="ORF">CEE36_09965</name>
</gene>
<dbReference type="InterPro" id="IPR008964">
    <property type="entry name" value="Invasin/intimin_cell_adhesion"/>
</dbReference>
<dbReference type="SUPFAM" id="SSF54001">
    <property type="entry name" value="Cysteine proteinases"/>
    <property type="match status" value="1"/>
</dbReference>
<reference evidence="2 3" key="1">
    <citation type="submission" date="2017-06" db="EMBL/GenBank/DDBJ databases">
        <title>Novel microbial phyla capable of carbon fixation and sulfur reduction in deep-sea sediments.</title>
        <authorList>
            <person name="Huang J."/>
            <person name="Baker B."/>
            <person name="Wang Y."/>
        </authorList>
    </citation>
    <scope>NUCLEOTIDE SEQUENCE [LARGE SCALE GENOMIC DNA]</scope>
    <source>
        <strain evidence="2">B3_TA06</strain>
    </source>
</reference>
<evidence type="ECO:0000313" key="3">
    <source>
        <dbReference type="Proteomes" id="UP000317778"/>
    </source>
</evidence>
<dbReference type="InterPro" id="IPR038765">
    <property type="entry name" value="Papain-like_cys_pep_sf"/>
</dbReference>
<protein>
    <recommendedName>
        <fullName evidence="1">FlgD/Vpr Ig-like domain-containing protein</fullName>
    </recommendedName>
</protein>
<feature type="domain" description="FlgD/Vpr Ig-like" evidence="1">
    <location>
        <begin position="659"/>
        <end position="718"/>
    </location>
</feature>
<dbReference type="InterPro" id="IPR025965">
    <property type="entry name" value="FlgD/Vpr_Ig-like"/>
</dbReference>
<dbReference type="Pfam" id="PF13860">
    <property type="entry name" value="FlgD_ig"/>
    <property type="match status" value="1"/>
</dbReference>
<dbReference type="InterPro" id="IPR013783">
    <property type="entry name" value="Ig-like_fold"/>
</dbReference>
<proteinExistence type="predicted"/>
<evidence type="ECO:0000259" key="1">
    <source>
        <dbReference type="Pfam" id="PF13860"/>
    </source>
</evidence>
<dbReference type="Proteomes" id="UP000317778">
    <property type="component" value="Unassembled WGS sequence"/>
</dbReference>
<comment type="caution">
    <text evidence="2">The sequence shown here is derived from an EMBL/GenBank/DDBJ whole genome shotgun (WGS) entry which is preliminary data.</text>
</comment>
<evidence type="ECO:0000313" key="2">
    <source>
        <dbReference type="EMBL" id="TKJ39899.1"/>
    </source>
</evidence>
<sequence>MNWLLVMLSLIASGEVDRGITAEMWPVEPEAVVGEIPESWQAEQLGLRVVYDGQTYDEVSFRLLLPPLTGLVLRCDPDALTLADTLAPDYGLTADAEAAVEAAPRWLRPDLVDNLMQVSDSRQNTLAEMILNPADVRLRDEIAFQVAHISPPHLMAMDLSIIERNLDSLFAIDDELNYVEIVDYGDPETDDDYYSTARYKGLDGEDTVTFEIHTEIYYWYVIMPHITDELPKIIYNKFWREFLYYDNGTSSYTANSAGDPYPLLRDALADIAYVWDGERHIWPGDREHSTDMGAINAIGWWTSRVLPRSATNPRPIQPSEIAVDHDGNCGECQDLFCAGLRTGLIPALGVMDINEDHVWNAFWWPDDYLSSESGGWYPCQVDLGGGVTHAADSGCAYDKDRGGGKYCSMIWNWRPDGFQWSSIETYSASCTLSVNVYDKDGNSVPNTDVKLLSEGWKTIQKYRGFSGITDRNGVYTTTLGEEQNYYASVYLQSLGQIIDSTSAPAGTHFAIPCTLTTNYKPQPRELDFYTYEHFSIEAKIDSTLPLPSEEVCYIVFFNNHAEMGEVISGTVSFEGTDLRLQVDAEYDLGHCSTYSYEERSSQSAVKFAPGKLTDFMITDYEGVRVLGVAEPSSPSSVMREPLVLEMLPFSRGNVTSFTITGCWEPVKLAIYDKLGRRVYETSADPDPSGNASVKWHGIDRVGQAQPSGVYFVRVQAGDQQLVGKFVMLR</sequence>
<dbReference type="AlphaFoldDB" id="A0A532UYC3"/>
<accession>A0A532UYC3</accession>
<dbReference type="Gene3D" id="3.10.620.30">
    <property type="match status" value="1"/>
</dbReference>
<name>A0A532UYC3_UNCT6</name>
<dbReference type="SUPFAM" id="SSF49373">
    <property type="entry name" value="Invasin/intimin cell-adhesion fragments"/>
    <property type="match status" value="1"/>
</dbReference>
<dbReference type="Gene3D" id="2.60.40.4070">
    <property type="match status" value="1"/>
</dbReference>
<dbReference type="Gene3D" id="2.60.40.10">
    <property type="entry name" value="Immunoglobulins"/>
    <property type="match status" value="1"/>
</dbReference>
<organism evidence="2 3">
    <name type="scientific">candidate division TA06 bacterium B3_TA06</name>
    <dbReference type="NCBI Taxonomy" id="2012487"/>
    <lineage>
        <taxon>Bacteria</taxon>
        <taxon>Bacteria division TA06</taxon>
    </lineage>
</organism>